<keyword evidence="3" id="KW-0067">ATP-binding</keyword>
<dbReference type="InterPro" id="IPR027417">
    <property type="entry name" value="P-loop_NTPase"/>
</dbReference>
<dbReference type="SUPFAM" id="SSF52540">
    <property type="entry name" value="P-loop containing nucleoside triphosphate hydrolases"/>
    <property type="match status" value="1"/>
</dbReference>
<evidence type="ECO:0000259" key="4">
    <source>
        <dbReference type="PROSITE" id="PS50893"/>
    </source>
</evidence>
<gene>
    <name evidence="5" type="ORF">GCM10008025_21610</name>
</gene>
<dbReference type="PANTHER" id="PTHR42939:SF1">
    <property type="entry name" value="ABC TRANSPORTER ATP-BINDING PROTEIN ALBC-RELATED"/>
    <property type="match status" value="1"/>
</dbReference>
<comment type="caution">
    <text evidence="5">The sequence shown here is derived from an EMBL/GenBank/DDBJ whole genome shotgun (WGS) entry which is preliminary data.</text>
</comment>
<sequence>MNVIECKDLVKNYGGANALDHLSVFIKENTITGLIGRNGAGKTTLLKIIAGFWKATSGEVKVFNRQPFNNLIVSANSIFVDDMMDFTSALTIKELLDEAKTFYPNWDHDLAEGLLNYFEFNPNQSHQSLSKGKKSTYNMIIGLASKCALTIFDEPTTGMDAAVRKDFYRALLKDYIQSPRTIIISSHHLDEVEDLLEDVLLIHDGKTLLHLSIEELKEYAVKISGRTALVMQYLDNKEVIYKEEINSETCSVIVRNNFPHESVKRLGITVSSVKPSDLCVYLTSQSKGGIDDVFSKRESV</sequence>
<feature type="domain" description="ABC transporter" evidence="4">
    <location>
        <begin position="4"/>
        <end position="229"/>
    </location>
</feature>
<keyword evidence="2" id="KW-0547">Nucleotide-binding</keyword>
<reference evidence="5" key="1">
    <citation type="journal article" date="2014" name="Int. J. Syst. Evol. Microbiol.">
        <title>Complete genome sequence of Corynebacterium casei LMG S-19264T (=DSM 44701T), isolated from a smear-ripened cheese.</title>
        <authorList>
            <consortium name="US DOE Joint Genome Institute (JGI-PGF)"/>
            <person name="Walter F."/>
            <person name="Albersmeier A."/>
            <person name="Kalinowski J."/>
            <person name="Ruckert C."/>
        </authorList>
    </citation>
    <scope>NUCLEOTIDE SEQUENCE</scope>
    <source>
        <strain evidence="5">CGMCC 1.12408</strain>
    </source>
</reference>
<evidence type="ECO:0000313" key="5">
    <source>
        <dbReference type="EMBL" id="GGA77800.1"/>
    </source>
</evidence>
<dbReference type="CDD" id="cd03230">
    <property type="entry name" value="ABC_DR_subfamily_A"/>
    <property type="match status" value="1"/>
</dbReference>
<proteinExistence type="predicted"/>
<dbReference type="InterPro" id="IPR051782">
    <property type="entry name" value="ABC_Transporter_VariousFunc"/>
</dbReference>
<dbReference type="InterPro" id="IPR003593">
    <property type="entry name" value="AAA+_ATPase"/>
</dbReference>
<organism evidence="5 6">
    <name type="scientific">Ornithinibacillus halotolerans</name>
    <dbReference type="NCBI Taxonomy" id="1274357"/>
    <lineage>
        <taxon>Bacteria</taxon>
        <taxon>Bacillati</taxon>
        <taxon>Bacillota</taxon>
        <taxon>Bacilli</taxon>
        <taxon>Bacillales</taxon>
        <taxon>Bacillaceae</taxon>
        <taxon>Ornithinibacillus</taxon>
    </lineage>
</organism>
<dbReference type="InterPro" id="IPR003439">
    <property type="entry name" value="ABC_transporter-like_ATP-bd"/>
</dbReference>
<dbReference type="PANTHER" id="PTHR42939">
    <property type="entry name" value="ABC TRANSPORTER ATP-BINDING PROTEIN ALBC-RELATED"/>
    <property type="match status" value="1"/>
</dbReference>
<dbReference type="Gene3D" id="3.40.50.300">
    <property type="entry name" value="P-loop containing nucleotide triphosphate hydrolases"/>
    <property type="match status" value="1"/>
</dbReference>
<keyword evidence="6" id="KW-1185">Reference proteome</keyword>
<dbReference type="Proteomes" id="UP000613512">
    <property type="component" value="Unassembled WGS sequence"/>
</dbReference>
<dbReference type="Pfam" id="PF00005">
    <property type="entry name" value="ABC_tran"/>
    <property type="match status" value="1"/>
</dbReference>
<name>A0A916W9C9_9BACI</name>
<dbReference type="GO" id="GO:0005524">
    <property type="term" value="F:ATP binding"/>
    <property type="evidence" value="ECO:0007669"/>
    <property type="project" value="UniProtKB-KW"/>
</dbReference>
<evidence type="ECO:0000313" key="6">
    <source>
        <dbReference type="Proteomes" id="UP000613512"/>
    </source>
</evidence>
<accession>A0A916W9C9</accession>
<dbReference type="EMBL" id="BMEY01000010">
    <property type="protein sequence ID" value="GGA77800.1"/>
    <property type="molecule type" value="Genomic_DNA"/>
</dbReference>
<dbReference type="AlphaFoldDB" id="A0A916W9C9"/>
<reference evidence="5" key="2">
    <citation type="submission" date="2020-09" db="EMBL/GenBank/DDBJ databases">
        <authorList>
            <person name="Sun Q."/>
            <person name="Zhou Y."/>
        </authorList>
    </citation>
    <scope>NUCLEOTIDE SEQUENCE</scope>
    <source>
        <strain evidence="5">CGMCC 1.12408</strain>
    </source>
</reference>
<dbReference type="RefSeq" id="WP_188384679.1">
    <property type="nucleotide sequence ID" value="NZ_BMEY01000010.1"/>
</dbReference>
<dbReference type="PROSITE" id="PS50893">
    <property type="entry name" value="ABC_TRANSPORTER_2"/>
    <property type="match status" value="1"/>
</dbReference>
<evidence type="ECO:0000256" key="3">
    <source>
        <dbReference type="ARBA" id="ARBA00022840"/>
    </source>
</evidence>
<dbReference type="GO" id="GO:0016887">
    <property type="term" value="F:ATP hydrolysis activity"/>
    <property type="evidence" value="ECO:0007669"/>
    <property type="project" value="InterPro"/>
</dbReference>
<keyword evidence="1" id="KW-0813">Transport</keyword>
<dbReference type="SMART" id="SM00382">
    <property type="entry name" value="AAA"/>
    <property type="match status" value="1"/>
</dbReference>
<evidence type="ECO:0000256" key="1">
    <source>
        <dbReference type="ARBA" id="ARBA00022448"/>
    </source>
</evidence>
<evidence type="ECO:0000256" key="2">
    <source>
        <dbReference type="ARBA" id="ARBA00022741"/>
    </source>
</evidence>
<protein>
    <submittedName>
        <fullName evidence="5">ABC transporter</fullName>
    </submittedName>
</protein>